<dbReference type="Proteomes" id="UP000662770">
    <property type="component" value="Chromosome"/>
</dbReference>
<proteinExistence type="predicted"/>
<keyword evidence="2" id="KW-1185">Reference proteome</keyword>
<dbReference type="PANTHER" id="PTHR37519:SF1">
    <property type="entry name" value="DIHYDROXYBIPHENYL DIOXYGENASE DOMAIN-CONTAINING PROTEIN"/>
    <property type="match status" value="1"/>
</dbReference>
<dbReference type="InterPro" id="IPR029068">
    <property type="entry name" value="Glyas_Bleomycin-R_OHBP_Dase"/>
</dbReference>
<evidence type="ECO:0000313" key="1">
    <source>
        <dbReference type="EMBL" id="QSX32091.1"/>
    </source>
</evidence>
<dbReference type="Gene3D" id="3.10.180.10">
    <property type="entry name" value="2,3-Dihydroxybiphenyl 1,2-Dioxygenase, domain 1"/>
    <property type="match status" value="1"/>
</dbReference>
<dbReference type="InterPro" id="IPR010393">
    <property type="entry name" value="DUF991_YecM-like"/>
</dbReference>
<dbReference type="Pfam" id="PF06185">
    <property type="entry name" value="YecM"/>
    <property type="match status" value="1"/>
</dbReference>
<reference evidence="1 2" key="1">
    <citation type="submission" date="2021-03" db="EMBL/GenBank/DDBJ databases">
        <title>Novel species identification of genus Shewanella.</title>
        <authorList>
            <person name="Liu G."/>
            <person name="Zhang Q."/>
        </authorList>
    </citation>
    <scope>NUCLEOTIDE SEQUENCE [LARGE SCALE GENOMIC DNA]</scope>
    <source>
        <strain evidence="1 2">FJAT-51800</strain>
    </source>
</reference>
<gene>
    <name evidence="1" type="ORF">JYB87_09840</name>
</gene>
<organism evidence="1 2">
    <name type="scientific">Shewanella avicenniae</name>
    <dbReference type="NCBI Taxonomy" id="2814294"/>
    <lineage>
        <taxon>Bacteria</taxon>
        <taxon>Pseudomonadati</taxon>
        <taxon>Pseudomonadota</taxon>
        <taxon>Gammaproteobacteria</taxon>
        <taxon>Alteromonadales</taxon>
        <taxon>Shewanellaceae</taxon>
        <taxon>Shewanella</taxon>
    </lineage>
</organism>
<sequence length="188" mass="20527">MTMLSYSQLMASLANFATEIQALIDELGLQLLTEADHIALRVNSNETAEALSQAFAEQGTVISNNIINGRPILIIALNTPIQLGAFEIACVELPFPSKPYPQEGWEHIELVLPQAAQNCEQLTAQLLQLSPKLHNVFADQTEIKFKASSPSSAAERLANPTIAFKKGDVCIKVHPHRIETIIASEQQG</sequence>
<accession>A0ABX7QN01</accession>
<name>A0ABX7QN01_9GAMM</name>
<dbReference type="SUPFAM" id="SSF54593">
    <property type="entry name" value="Glyoxalase/Bleomycin resistance protein/Dihydroxybiphenyl dioxygenase"/>
    <property type="match status" value="1"/>
</dbReference>
<dbReference type="NCBIfam" id="NF008683">
    <property type="entry name" value="PRK11700.1-6"/>
    <property type="match status" value="1"/>
</dbReference>
<dbReference type="EMBL" id="CP071503">
    <property type="protein sequence ID" value="QSX32091.1"/>
    <property type="molecule type" value="Genomic_DNA"/>
</dbReference>
<protein>
    <submittedName>
        <fullName evidence="1">VOC family protein</fullName>
    </submittedName>
</protein>
<dbReference type="PANTHER" id="PTHR37519">
    <property type="match status" value="1"/>
</dbReference>
<evidence type="ECO:0000313" key="2">
    <source>
        <dbReference type="Proteomes" id="UP000662770"/>
    </source>
</evidence>